<name>A0ABQ5YNA6_9BURK</name>
<keyword evidence="6 11" id="KW-0732">Signal</keyword>
<dbReference type="Proteomes" id="UP001156664">
    <property type="component" value="Unassembled WGS sequence"/>
</dbReference>
<dbReference type="PANTHER" id="PTHR34501">
    <property type="entry name" value="PROTEIN YDDL-RELATED"/>
    <property type="match status" value="1"/>
</dbReference>
<comment type="caution">
    <text evidence="13">The sequence shown here is derived from an EMBL/GenBank/DDBJ whole genome shotgun (WGS) entry which is preliminary data.</text>
</comment>
<keyword evidence="5" id="KW-0812">Transmembrane</keyword>
<dbReference type="PRINTS" id="PR00184">
    <property type="entry name" value="NEISSPPORIN"/>
</dbReference>
<keyword evidence="4" id="KW-1134">Transmembrane beta strand</keyword>
<comment type="subcellular location">
    <subcellularLocation>
        <location evidence="1">Cell outer membrane</location>
        <topology evidence="1">Multi-pass membrane protein</topology>
    </subcellularLocation>
</comment>
<dbReference type="RefSeq" id="WP_284279201.1">
    <property type="nucleotide sequence ID" value="NZ_BSOJ01000001.1"/>
</dbReference>
<feature type="domain" description="Porin" evidence="12">
    <location>
        <begin position="7"/>
        <end position="347"/>
    </location>
</feature>
<dbReference type="SUPFAM" id="SSF56935">
    <property type="entry name" value="Porins"/>
    <property type="match status" value="1"/>
</dbReference>
<keyword evidence="8" id="KW-0626">Porin</keyword>
<evidence type="ECO:0000256" key="11">
    <source>
        <dbReference type="SAM" id="SignalP"/>
    </source>
</evidence>
<dbReference type="InterPro" id="IPR050298">
    <property type="entry name" value="Gram-neg_bact_OMP"/>
</dbReference>
<evidence type="ECO:0000313" key="13">
    <source>
        <dbReference type="EMBL" id="GLR24922.1"/>
    </source>
</evidence>
<dbReference type="EMBL" id="BSOJ01000001">
    <property type="protein sequence ID" value="GLR24922.1"/>
    <property type="molecule type" value="Genomic_DNA"/>
</dbReference>
<evidence type="ECO:0000256" key="9">
    <source>
        <dbReference type="ARBA" id="ARBA00023136"/>
    </source>
</evidence>
<feature type="chain" id="PRO_5046103402" evidence="11">
    <location>
        <begin position="21"/>
        <end position="369"/>
    </location>
</feature>
<evidence type="ECO:0000256" key="8">
    <source>
        <dbReference type="ARBA" id="ARBA00023114"/>
    </source>
</evidence>
<proteinExistence type="predicted"/>
<dbReference type="InterPro" id="IPR023614">
    <property type="entry name" value="Porin_dom_sf"/>
</dbReference>
<dbReference type="Gene3D" id="2.40.160.10">
    <property type="entry name" value="Porin"/>
    <property type="match status" value="1"/>
</dbReference>
<keyword evidence="9" id="KW-0472">Membrane</keyword>
<evidence type="ECO:0000256" key="10">
    <source>
        <dbReference type="ARBA" id="ARBA00023237"/>
    </source>
</evidence>
<evidence type="ECO:0000256" key="6">
    <source>
        <dbReference type="ARBA" id="ARBA00022729"/>
    </source>
</evidence>
<reference evidence="14" key="1">
    <citation type="journal article" date="2019" name="Int. J. Syst. Evol. Microbiol.">
        <title>The Global Catalogue of Microorganisms (GCM) 10K type strain sequencing project: providing services to taxonomists for standard genome sequencing and annotation.</title>
        <authorList>
            <consortium name="The Broad Institute Genomics Platform"/>
            <consortium name="The Broad Institute Genome Sequencing Center for Infectious Disease"/>
            <person name="Wu L."/>
            <person name="Ma J."/>
        </authorList>
    </citation>
    <scope>NUCLEOTIDE SEQUENCE [LARGE SCALE GENOMIC DNA]</scope>
    <source>
        <strain evidence="14">NBRC 105857</strain>
    </source>
</reference>
<protein>
    <submittedName>
        <fullName evidence="13">Porin</fullName>
    </submittedName>
</protein>
<keyword evidence="3" id="KW-0813">Transport</keyword>
<keyword evidence="7" id="KW-0406">Ion transport</keyword>
<evidence type="ECO:0000313" key="14">
    <source>
        <dbReference type="Proteomes" id="UP001156664"/>
    </source>
</evidence>
<dbReference type="PRINTS" id="PR00182">
    <property type="entry name" value="ECOLNEIPORIN"/>
</dbReference>
<keyword evidence="10" id="KW-0998">Cell outer membrane</keyword>
<organism evidence="13 14">
    <name type="scientific">Limnobacter litoralis</name>
    <dbReference type="NCBI Taxonomy" id="481366"/>
    <lineage>
        <taxon>Bacteria</taxon>
        <taxon>Pseudomonadati</taxon>
        <taxon>Pseudomonadota</taxon>
        <taxon>Betaproteobacteria</taxon>
        <taxon>Burkholderiales</taxon>
        <taxon>Burkholderiaceae</taxon>
        <taxon>Limnobacter</taxon>
    </lineage>
</organism>
<evidence type="ECO:0000256" key="4">
    <source>
        <dbReference type="ARBA" id="ARBA00022452"/>
    </source>
</evidence>
<sequence>MNKKLLAAALGLAFAAPVFADSSNVVLYGRVNENLVHNKTDGTAGQGTTMQDVSSRLGVKGSEDLGGGLSAIFAYEFSVAADNNNGVGGRHSYVGFKSNELGTLVFGKQDGGNDSQAPLYNQAQEVAYGVSNNGGELTTIGGGFGYIGSGINTATNSYSVINRTQRVANAIGYAKKFGDVEVNFRHAMVGKDNLGAPPAGVNSSATVNESGARQTEIAATYRHGPITVGGGYQDYTYANSVASGVAAGADNLDNLYQLVGAYDFNVAKVSLVYGSAKLRQPVAGDDRIADYRLSTWVPINGNTGLTASYGRADQLAAPNLKDKVLQVAAYYDFSKRTRTYFGVNQAKKEVAGTSDQKTTAVVLGLRHNF</sequence>
<evidence type="ECO:0000256" key="5">
    <source>
        <dbReference type="ARBA" id="ARBA00022692"/>
    </source>
</evidence>
<dbReference type="InterPro" id="IPR001702">
    <property type="entry name" value="Porin_Gram-ve"/>
</dbReference>
<accession>A0ABQ5YNA6</accession>
<evidence type="ECO:0000256" key="2">
    <source>
        <dbReference type="ARBA" id="ARBA00011233"/>
    </source>
</evidence>
<dbReference type="PANTHER" id="PTHR34501:SF9">
    <property type="entry name" value="MAJOR OUTER MEMBRANE PROTEIN P.IA"/>
    <property type="match status" value="1"/>
</dbReference>
<evidence type="ECO:0000259" key="12">
    <source>
        <dbReference type="Pfam" id="PF13609"/>
    </source>
</evidence>
<keyword evidence="14" id="KW-1185">Reference proteome</keyword>
<gene>
    <name evidence="13" type="ORF">GCM10007875_00090</name>
</gene>
<evidence type="ECO:0000256" key="7">
    <source>
        <dbReference type="ARBA" id="ARBA00023065"/>
    </source>
</evidence>
<comment type="subunit">
    <text evidence="2">Homotrimer.</text>
</comment>
<evidence type="ECO:0000256" key="1">
    <source>
        <dbReference type="ARBA" id="ARBA00004571"/>
    </source>
</evidence>
<dbReference type="InterPro" id="IPR002299">
    <property type="entry name" value="Porin_Neis"/>
</dbReference>
<feature type="signal peptide" evidence="11">
    <location>
        <begin position="1"/>
        <end position="20"/>
    </location>
</feature>
<dbReference type="CDD" id="cd00342">
    <property type="entry name" value="gram_neg_porins"/>
    <property type="match status" value="1"/>
</dbReference>
<evidence type="ECO:0000256" key="3">
    <source>
        <dbReference type="ARBA" id="ARBA00022448"/>
    </source>
</evidence>
<dbReference type="InterPro" id="IPR033900">
    <property type="entry name" value="Gram_neg_porin_domain"/>
</dbReference>
<dbReference type="Pfam" id="PF13609">
    <property type="entry name" value="Porin_4"/>
    <property type="match status" value="1"/>
</dbReference>